<proteinExistence type="predicted"/>
<dbReference type="GO" id="GO:0071555">
    <property type="term" value="P:cell wall organization"/>
    <property type="evidence" value="ECO:0007669"/>
    <property type="project" value="TreeGrafter"/>
</dbReference>
<evidence type="ECO:0000259" key="2">
    <source>
        <dbReference type="Pfam" id="PF05223"/>
    </source>
</evidence>
<dbReference type="InterPro" id="IPR001460">
    <property type="entry name" value="PCN-bd_Tpept"/>
</dbReference>
<dbReference type="InterPro" id="IPR012338">
    <property type="entry name" value="Beta-lactam/transpept-like"/>
</dbReference>
<dbReference type="RefSeq" id="WP_099384931.1">
    <property type="nucleotide sequence ID" value="NZ_PEBD01000012.1"/>
</dbReference>
<dbReference type="PANTHER" id="PTHR30627:SF24">
    <property type="entry name" value="PENICILLIN-BINDING PROTEIN 4B"/>
    <property type="match status" value="1"/>
</dbReference>
<dbReference type="GO" id="GO:0005886">
    <property type="term" value="C:plasma membrane"/>
    <property type="evidence" value="ECO:0007669"/>
    <property type="project" value="TreeGrafter"/>
</dbReference>
<dbReference type="GO" id="GO:0071972">
    <property type="term" value="F:peptidoglycan L,D-transpeptidase activity"/>
    <property type="evidence" value="ECO:0007669"/>
    <property type="project" value="TreeGrafter"/>
</dbReference>
<organism evidence="3 4">
    <name type="scientific">Williamsia marianensis</name>
    <dbReference type="NCBI Taxonomy" id="85044"/>
    <lineage>
        <taxon>Bacteria</taxon>
        <taxon>Bacillati</taxon>
        <taxon>Actinomycetota</taxon>
        <taxon>Actinomycetes</taxon>
        <taxon>Mycobacteriales</taxon>
        <taxon>Nocardiaceae</taxon>
        <taxon>Williamsia</taxon>
    </lineage>
</organism>
<dbReference type="PANTHER" id="PTHR30627">
    <property type="entry name" value="PEPTIDOGLYCAN D,D-TRANSPEPTIDASE"/>
    <property type="match status" value="1"/>
</dbReference>
<sequence length="604" mass="62759">MIRSIHLWPVRLLGIALVVVIGVASAGCAGDDNGPGAAAQRFLNAFADHDGSRAGALTDDPVSATSAIDATWKGLSATEMSADTGQVKVTGDTATVATDYTWELPGGRTWEYRATVQMSRSDAGWQVRWVPSNVHPKLGGNQTMQLRTLEAQRAAVRESDGTNVLVPGTVYDVRFDAAVAADSGAVVSTATALATVLGRFAPMSAQAIAEQATGLGGEYSVITLGQRDFDQVRDQLAGLPGVSTVDQADLVPSDPKFAPALLTQVKKEVSKDLEGKAGWRVVSVNPNGLDADVLAETAPAPAPSVQISLSREVQEAAQRAVDQRTDFQVAMVAIQPSTGRILAIAQNDLADRDGQIATIGLYPPGSTFKVVTSAAAISTGLAQPSTMVGCPSEVTIGERSVPNYNGFGLGTVPMQTAFARSCNTTFAKLASEMGPSDLTRTAASLGIGPEYHVVGLPTESGSVPIAPELVQRTEDGFGQGKVLTSPFGLAMVAATVARGSTPVPSLIVGRDTTISGPHPDMDPAVVTKLRPMMREVISSGTALRMQDLGEVFGKTGEAEVAAGSHAWFAGYRGDLAWATLVVLGGSSDNAVAVTHEFLAALQPR</sequence>
<dbReference type="Gene3D" id="3.40.710.10">
    <property type="entry name" value="DD-peptidase/beta-lactamase superfamily"/>
    <property type="match status" value="1"/>
</dbReference>
<dbReference type="InterPro" id="IPR032710">
    <property type="entry name" value="NTF2-like_dom_sf"/>
</dbReference>
<accession>A0A2G3PHQ7</accession>
<protein>
    <submittedName>
        <fullName evidence="3">Penicillin-binding protein</fullName>
    </submittedName>
</protein>
<gene>
    <name evidence="3" type="ORF">CSW57_22975</name>
</gene>
<dbReference type="SUPFAM" id="SSF56601">
    <property type="entry name" value="beta-lactamase/transpeptidase-like"/>
    <property type="match status" value="1"/>
</dbReference>
<dbReference type="GO" id="GO:0046677">
    <property type="term" value="P:response to antibiotic"/>
    <property type="evidence" value="ECO:0007669"/>
    <property type="project" value="InterPro"/>
</dbReference>
<evidence type="ECO:0000313" key="3">
    <source>
        <dbReference type="EMBL" id="PHV64662.1"/>
    </source>
</evidence>
<feature type="domain" description="NTF2-like N-terminal transpeptidase" evidence="2">
    <location>
        <begin position="35"/>
        <end position="142"/>
    </location>
</feature>
<dbReference type="Proteomes" id="UP000225108">
    <property type="component" value="Unassembled WGS sequence"/>
</dbReference>
<evidence type="ECO:0000313" key="4">
    <source>
        <dbReference type="Proteomes" id="UP000225108"/>
    </source>
</evidence>
<evidence type="ECO:0000259" key="1">
    <source>
        <dbReference type="Pfam" id="PF00905"/>
    </source>
</evidence>
<dbReference type="InterPro" id="IPR007887">
    <property type="entry name" value="MecA_N"/>
</dbReference>
<dbReference type="GO" id="GO:0008658">
    <property type="term" value="F:penicillin binding"/>
    <property type="evidence" value="ECO:0007669"/>
    <property type="project" value="InterPro"/>
</dbReference>
<dbReference type="PROSITE" id="PS51257">
    <property type="entry name" value="PROKAR_LIPOPROTEIN"/>
    <property type="match status" value="1"/>
</dbReference>
<dbReference type="Pfam" id="PF05223">
    <property type="entry name" value="MecA_N"/>
    <property type="match status" value="1"/>
</dbReference>
<dbReference type="SUPFAM" id="SSF54427">
    <property type="entry name" value="NTF2-like"/>
    <property type="match status" value="1"/>
</dbReference>
<feature type="domain" description="Penicillin-binding protein transpeptidase" evidence="1">
    <location>
        <begin position="330"/>
        <end position="572"/>
    </location>
</feature>
<reference evidence="3 4" key="1">
    <citation type="submission" date="2017-10" db="EMBL/GenBank/DDBJ databases">
        <title>The draft genome sequence of Williamsia sp. BULT 1.1 isolated from the semi-arid grassland soils from South Africa.</title>
        <authorList>
            <person name="Kabwe M.H."/>
            <person name="Govender N."/>
            <person name="Mutseka Lunga P."/>
            <person name="Vikram S."/>
            <person name="Makhalanyane T.P."/>
        </authorList>
    </citation>
    <scope>NUCLEOTIDE SEQUENCE [LARGE SCALE GENOMIC DNA]</scope>
    <source>
        <strain evidence="3 4">BULT 1.1</strain>
    </source>
</reference>
<dbReference type="InterPro" id="IPR050515">
    <property type="entry name" value="Beta-lactam/transpept"/>
</dbReference>
<comment type="caution">
    <text evidence="3">The sequence shown here is derived from an EMBL/GenBank/DDBJ whole genome shotgun (WGS) entry which is preliminary data.</text>
</comment>
<name>A0A2G3PHQ7_WILMA</name>
<dbReference type="AlphaFoldDB" id="A0A2G3PHQ7"/>
<dbReference type="Pfam" id="PF00905">
    <property type="entry name" value="Transpeptidase"/>
    <property type="match status" value="1"/>
</dbReference>
<dbReference type="EMBL" id="PEBD01000012">
    <property type="protein sequence ID" value="PHV64662.1"/>
    <property type="molecule type" value="Genomic_DNA"/>
</dbReference>